<dbReference type="RefSeq" id="XP_042638121.1">
    <property type="nucleotide sequence ID" value="XM_042782187.1"/>
</dbReference>
<protein>
    <submittedName>
        <fullName evidence="2">Endogenous retrovirus group K member 21 Pro protein-like</fullName>
    </submittedName>
</protein>
<gene>
    <name evidence="2" type="primary">LOC122150879</name>
</gene>
<proteinExistence type="predicted"/>
<name>A0AC54ZDK2_ORYAF</name>
<evidence type="ECO:0000313" key="2">
    <source>
        <dbReference type="RefSeq" id="XP_042638121.1"/>
    </source>
</evidence>
<accession>A0AC54ZDK2</accession>
<reference evidence="2" key="1">
    <citation type="submission" date="2025-08" db="UniProtKB">
        <authorList>
            <consortium name="RefSeq"/>
        </authorList>
    </citation>
    <scope>IDENTIFICATION</scope>
</reference>
<keyword evidence="1" id="KW-1185">Reference proteome</keyword>
<organism evidence="1 2">
    <name type="scientific">Orycteropus afer afer</name>
    <dbReference type="NCBI Taxonomy" id="1230840"/>
    <lineage>
        <taxon>Eukaryota</taxon>
        <taxon>Metazoa</taxon>
        <taxon>Chordata</taxon>
        <taxon>Craniata</taxon>
        <taxon>Vertebrata</taxon>
        <taxon>Euteleostomi</taxon>
        <taxon>Mammalia</taxon>
        <taxon>Eutheria</taxon>
        <taxon>Afrotheria</taxon>
        <taxon>Tubulidentata</taxon>
        <taxon>Orycteropodidae</taxon>
        <taxon>Orycteropus</taxon>
    </lineage>
</organism>
<dbReference type="Proteomes" id="UP000694850">
    <property type="component" value="Unplaced"/>
</dbReference>
<sequence length="210" mass="23008">MVSLKEGTISLQPKVPIAQLILIPRYETKNMSIKPRRGDSGFGSTDTFWMKIISLDKPMLQLNIMGKNFLGLIDTGADVSVMSQAQWPTNWPLQDTQIPIKGVGQQAEAPHISSNYLVWTTDDGLSGTFQPFILDIEINLWDRDILTDMGLTLQTSPISRSQQSAVVMNMMTAMGYVTGKGLGKNLEGNPSPLSVVPKKDKTGLGFSLGH</sequence>
<evidence type="ECO:0000313" key="1">
    <source>
        <dbReference type="Proteomes" id="UP000694850"/>
    </source>
</evidence>